<dbReference type="EMBL" id="JAZGSY010000052">
    <property type="protein sequence ID" value="KAL1842147.1"/>
    <property type="molecule type" value="Genomic_DNA"/>
</dbReference>
<dbReference type="PANTHER" id="PTHR43003:SF5">
    <property type="entry name" value="DNA-3-METHYLADENINE GLYCOSYLASE"/>
    <property type="match status" value="1"/>
</dbReference>
<dbReference type="Proteomes" id="UP001583172">
    <property type="component" value="Unassembled WGS sequence"/>
</dbReference>
<evidence type="ECO:0000313" key="6">
    <source>
        <dbReference type="Proteomes" id="UP001583172"/>
    </source>
</evidence>
<dbReference type="Pfam" id="PF00730">
    <property type="entry name" value="HhH-GPD"/>
    <property type="match status" value="1"/>
</dbReference>
<keyword evidence="6" id="KW-1185">Reference proteome</keyword>
<dbReference type="SUPFAM" id="SSF48150">
    <property type="entry name" value="DNA-glycosylase"/>
    <property type="match status" value="1"/>
</dbReference>
<evidence type="ECO:0000313" key="5">
    <source>
        <dbReference type="EMBL" id="KAL1842147.1"/>
    </source>
</evidence>
<feature type="domain" description="HhH-GPD" evidence="4">
    <location>
        <begin position="225"/>
        <end position="422"/>
    </location>
</feature>
<dbReference type="InterPro" id="IPR051912">
    <property type="entry name" value="Alkylbase_DNA_Glycosylase/TA"/>
</dbReference>
<evidence type="ECO:0000256" key="2">
    <source>
        <dbReference type="ARBA" id="ARBA00023204"/>
    </source>
</evidence>
<accession>A0ABR3VKL9</accession>
<evidence type="ECO:0000259" key="4">
    <source>
        <dbReference type="SMART" id="SM00478"/>
    </source>
</evidence>
<keyword evidence="2" id="KW-0234">DNA repair</keyword>
<name>A0ABR3VKL9_HUMIN</name>
<dbReference type="InterPro" id="IPR003265">
    <property type="entry name" value="HhH-GPD_domain"/>
</dbReference>
<keyword evidence="1" id="KW-0227">DNA damage</keyword>
<feature type="compositionally biased region" description="Low complexity" evidence="3">
    <location>
        <begin position="1"/>
        <end position="18"/>
    </location>
</feature>
<dbReference type="InterPro" id="IPR011257">
    <property type="entry name" value="DNA_glycosylase"/>
</dbReference>
<proteinExistence type="predicted"/>
<comment type="caution">
    <text evidence="5">The sequence shown here is derived from an EMBL/GenBank/DDBJ whole genome shotgun (WGS) entry which is preliminary data.</text>
</comment>
<sequence length="430" mass="45527">MTSRRSARLAALANSPTKPAAPPAPSAIPLVSSRKRKVATEAPAVDGSDPGSAAPSTPRKRRARAADLGDPPDTPTPAAASLLAEPVQTPSGRRARHAAVARLADPTRTNALLRSPKTSRIIAPEPASDEVAAAAKLNSAPSAAAAAMAAVDGGGGGGVGGAGGITGAVDHITTSATILSEALAHLIRIDPRMKPLIDRHHCRLFSPEGLAEQIDPFEALCSSIISQQVSGAAAKSIKARFIALFNQDDESSGSIDDGHDIINPHPDNNNNKKRFPTPEQVAATPLDRLRTAGLSQRKAEYLVGLAQEFASGRLTAQSLAEAPYEELVERLTAVRGLGRWTVEMFAMFALKRLDVFSTGDLGVQRGMAAFVGRDVAKLKNGGGGGKGGGKWRYMSEKEMVEISERFRPYRSVFMWYMWRVEETDISTLES</sequence>
<dbReference type="Gene3D" id="1.10.340.30">
    <property type="entry name" value="Hypothetical protein, domain 2"/>
    <property type="match status" value="1"/>
</dbReference>
<evidence type="ECO:0000256" key="3">
    <source>
        <dbReference type="SAM" id="MobiDB-lite"/>
    </source>
</evidence>
<organism evidence="5 6">
    <name type="scientific">Humicola insolens</name>
    <name type="common">Soft-rot fungus</name>
    <dbReference type="NCBI Taxonomy" id="85995"/>
    <lineage>
        <taxon>Eukaryota</taxon>
        <taxon>Fungi</taxon>
        <taxon>Dikarya</taxon>
        <taxon>Ascomycota</taxon>
        <taxon>Pezizomycotina</taxon>
        <taxon>Sordariomycetes</taxon>
        <taxon>Sordariomycetidae</taxon>
        <taxon>Sordariales</taxon>
        <taxon>Chaetomiaceae</taxon>
        <taxon>Mycothermus</taxon>
    </lineage>
</organism>
<reference evidence="5 6" key="1">
    <citation type="journal article" date="2024" name="Commun. Biol.">
        <title>Comparative genomic analysis of thermophilic fungi reveals convergent evolutionary adaptations and gene losses.</title>
        <authorList>
            <person name="Steindorff A.S."/>
            <person name="Aguilar-Pontes M.V."/>
            <person name="Robinson A.J."/>
            <person name="Andreopoulos B."/>
            <person name="LaButti K."/>
            <person name="Kuo A."/>
            <person name="Mondo S."/>
            <person name="Riley R."/>
            <person name="Otillar R."/>
            <person name="Haridas S."/>
            <person name="Lipzen A."/>
            <person name="Grimwood J."/>
            <person name="Schmutz J."/>
            <person name="Clum A."/>
            <person name="Reid I.D."/>
            <person name="Moisan M.C."/>
            <person name="Butler G."/>
            <person name="Nguyen T.T.M."/>
            <person name="Dewar K."/>
            <person name="Conant G."/>
            <person name="Drula E."/>
            <person name="Henrissat B."/>
            <person name="Hansel C."/>
            <person name="Singer S."/>
            <person name="Hutchinson M.I."/>
            <person name="de Vries R.P."/>
            <person name="Natvig D.O."/>
            <person name="Powell A.J."/>
            <person name="Tsang A."/>
            <person name="Grigoriev I.V."/>
        </authorList>
    </citation>
    <scope>NUCLEOTIDE SEQUENCE [LARGE SCALE GENOMIC DNA]</scope>
    <source>
        <strain evidence="5 6">CBS 620.91</strain>
    </source>
</reference>
<dbReference type="SMART" id="SM00478">
    <property type="entry name" value="ENDO3c"/>
    <property type="match status" value="1"/>
</dbReference>
<dbReference type="Gene3D" id="1.10.1670.40">
    <property type="match status" value="1"/>
</dbReference>
<evidence type="ECO:0000256" key="1">
    <source>
        <dbReference type="ARBA" id="ARBA00022763"/>
    </source>
</evidence>
<feature type="compositionally biased region" description="Low complexity" evidence="3">
    <location>
        <begin position="66"/>
        <end position="84"/>
    </location>
</feature>
<feature type="region of interest" description="Disordered" evidence="3">
    <location>
        <begin position="1"/>
        <end position="93"/>
    </location>
</feature>
<dbReference type="PANTHER" id="PTHR43003">
    <property type="entry name" value="DNA-3-METHYLADENINE GLYCOSYLASE"/>
    <property type="match status" value="1"/>
</dbReference>
<gene>
    <name evidence="5" type="ORF">VTJ49DRAFT_5920</name>
</gene>
<protein>
    <recommendedName>
        <fullName evidence="4">HhH-GPD domain-containing protein</fullName>
    </recommendedName>
</protein>
<dbReference type="CDD" id="cd00056">
    <property type="entry name" value="ENDO3c"/>
    <property type="match status" value="1"/>
</dbReference>